<reference evidence="1 2" key="1">
    <citation type="submission" date="2014-03" db="EMBL/GenBank/DDBJ databases">
        <title>Draft genome of the hookworm Oesophagostomum dentatum.</title>
        <authorList>
            <person name="Mitreva M."/>
        </authorList>
    </citation>
    <scope>NUCLEOTIDE SEQUENCE [LARGE SCALE GENOMIC DNA]</scope>
    <source>
        <strain evidence="1 2">OD-Hann</strain>
    </source>
</reference>
<feature type="non-terminal residue" evidence="1">
    <location>
        <position position="1"/>
    </location>
</feature>
<name>A0A0B1SQY8_OESDE</name>
<organism evidence="1 2">
    <name type="scientific">Oesophagostomum dentatum</name>
    <name type="common">Nodular worm</name>
    <dbReference type="NCBI Taxonomy" id="61180"/>
    <lineage>
        <taxon>Eukaryota</taxon>
        <taxon>Metazoa</taxon>
        <taxon>Ecdysozoa</taxon>
        <taxon>Nematoda</taxon>
        <taxon>Chromadorea</taxon>
        <taxon>Rhabditida</taxon>
        <taxon>Rhabditina</taxon>
        <taxon>Rhabditomorpha</taxon>
        <taxon>Strongyloidea</taxon>
        <taxon>Strongylidae</taxon>
        <taxon>Oesophagostomum</taxon>
    </lineage>
</organism>
<protein>
    <recommendedName>
        <fullName evidence="3">THAP-type domain-containing protein</fullName>
    </recommendedName>
</protein>
<evidence type="ECO:0000313" key="2">
    <source>
        <dbReference type="Proteomes" id="UP000053660"/>
    </source>
</evidence>
<sequence length="421" mass="48177">DVPQQYEAWLARYCVLCDEELLDENLLLPFPVDRQSRLAWAKSLFSKKAANNLVQKQQQWLYERLTRETATHYRLCLFHFHKSSFTVSNDCIDFDQTSQPIGLNVCQYAKIPRGPQGVVKCPLCDTWNVESEMTQIRTPRGPAERSFLVEMLISADKATLRKGVDKLSAEVSSVCKAHMLDADPFEMIAERELVATVTVQCVACSVQDLAQNMTPFPYEPAKRIMWVDSMSRRRGNRMRLLNRLSLEGRHYICPAHFHPNALRYIPGLGIFKKFYFLPIPDPHEEPITRVPDPQEDDYVPLLIDGFDNDKVQWHLDYDKVRSVVGDIVDDDQNQYEETPQAEDAVVFMHSAEAEGHDQVEVVEESGTVEVDGVEYCYDVESGEHVEIESDLNIVRSDSPHVLVEEIPTADREEIVVTDNLS</sequence>
<dbReference type="OrthoDB" id="434393at2759"/>
<evidence type="ECO:0000313" key="1">
    <source>
        <dbReference type="EMBL" id="KHJ86311.1"/>
    </source>
</evidence>
<evidence type="ECO:0008006" key="3">
    <source>
        <dbReference type="Google" id="ProtNLM"/>
    </source>
</evidence>
<dbReference type="AlphaFoldDB" id="A0A0B1SQY8"/>
<keyword evidence="2" id="KW-1185">Reference proteome</keyword>
<gene>
    <name evidence="1" type="ORF">OESDEN_13943</name>
</gene>
<accession>A0A0B1SQY8</accession>
<dbReference type="EMBL" id="KN560863">
    <property type="protein sequence ID" value="KHJ86311.1"/>
    <property type="molecule type" value="Genomic_DNA"/>
</dbReference>
<dbReference type="Proteomes" id="UP000053660">
    <property type="component" value="Unassembled WGS sequence"/>
</dbReference>
<proteinExistence type="predicted"/>